<dbReference type="AlphaFoldDB" id="A0A4Z0PHQ8"/>
<dbReference type="Pfam" id="PF05139">
    <property type="entry name" value="Erythro_esteras"/>
    <property type="match status" value="1"/>
</dbReference>
<keyword evidence="3" id="KW-1185">Reference proteome</keyword>
<name>A0A4Z0PHQ8_9BACT</name>
<evidence type="ECO:0000256" key="1">
    <source>
        <dbReference type="SAM" id="SignalP"/>
    </source>
</evidence>
<organism evidence="2 3">
    <name type="scientific">Hymenobacter elongatus</name>
    <dbReference type="NCBI Taxonomy" id="877208"/>
    <lineage>
        <taxon>Bacteria</taxon>
        <taxon>Pseudomonadati</taxon>
        <taxon>Bacteroidota</taxon>
        <taxon>Cytophagia</taxon>
        <taxon>Cytophagales</taxon>
        <taxon>Hymenobacteraceae</taxon>
        <taxon>Hymenobacter</taxon>
    </lineage>
</organism>
<dbReference type="Proteomes" id="UP000297739">
    <property type="component" value="Unassembled WGS sequence"/>
</dbReference>
<dbReference type="OrthoDB" id="9810066at2"/>
<accession>A0A4Z0PHQ8</accession>
<evidence type="ECO:0000313" key="3">
    <source>
        <dbReference type="Proteomes" id="UP000297739"/>
    </source>
</evidence>
<protein>
    <recommendedName>
        <fullName evidence="4">Erythromycin esterase family protein</fullName>
    </recommendedName>
</protein>
<dbReference type="SUPFAM" id="SSF49464">
    <property type="entry name" value="Carboxypeptidase regulatory domain-like"/>
    <property type="match status" value="1"/>
</dbReference>
<evidence type="ECO:0008006" key="4">
    <source>
        <dbReference type="Google" id="ProtNLM"/>
    </source>
</evidence>
<evidence type="ECO:0000313" key="2">
    <source>
        <dbReference type="EMBL" id="TGE13089.1"/>
    </source>
</evidence>
<dbReference type="EMBL" id="SRLD01000058">
    <property type="protein sequence ID" value="TGE13089.1"/>
    <property type="molecule type" value="Genomic_DNA"/>
</dbReference>
<dbReference type="SUPFAM" id="SSF159501">
    <property type="entry name" value="EreA/ChaN-like"/>
    <property type="match status" value="1"/>
</dbReference>
<dbReference type="CDD" id="cd14728">
    <property type="entry name" value="Ere-like"/>
    <property type="match status" value="1"/>
</dbReference>
<dbReference type="PANTHER" id="PTHR31299:SF0">
    <property type="entry name" value="ESTERASE, PUTATIVE (AFU_ORTHOLOGUE AFUA_1G05850)-RELATED"/>
    <property type="match status" value="1"/>
</dbReference>
<gene>
    <name evidence="2" type="ORF">E5J99_19640</name>
</gene>
<dbReference type="GO" id="GO:0046677">
    <property type="term" value="P:response to antibiotic"/>
    <property type="evidence" value="ECO:0007669"/>
    <property type="project" value="InterPro"/>
</dbReference>
<dbReference type="InterPro" id="IPR007815">
    <property type="entry name" value="Emycin_Estase"/>
</dbReference>
<sequence length="861" mass="93803">MTLFSRLLLATGLFCGSLSLGAQAQTLPTHSIRSNSPTDTSFADLEFLTQEIGAARVVMLGEPTHGEGNVTEAKIRLIRFLQQRMGFTTVAFESGFYELNKAQRQLEAGTPPLEAIGNSVFAVWTGTQEFQSLLPLLGKGKDKLKVAGFDNQLSGDYQEDMLEELEALLKPQKGASGIAYDYLEACISSMGENFIFPPTHQLALFELQLGKVRRLLEKVAASPDAKRREQAAFWLQNLRSLQATARNYATIDPTSIDSSAWRAATHSNPRDAQMADNLLWYVRQHPQEKVLCWGAVGHFANKVEVLRNAELQDYRPMGRAVKAALGNDAVYILGTLAGGGTHRFGAWGQLEKVPAPAPGTLEAELLASGQEYAYVSLKHAAPGRVLTTYAFEYKALSGPWSEVVDGFLYLKTVNPPHPVGLASAATVPDSSRSNLLLNSINPARRLRVAKASTAASGGARRRGVVLDAKTGAPVPFATVAVPGRALGTVSDAQGKFGLAMRAGEAVQVSSIGYEMATLAAPGGGELAVRLVPAAYALANVRVSAASQNPKKIMQRVIKAADANYEQADYAAQVYTHRSLINFDTLRHEVEYVSQVFEPAGYRHWGGGFMALGDQEKHRIQEARVVVESPRPLGPFELLEGGQGFVTASSDPVRISPLFKKKKVGKFNLQLDSIVRQGDDGLYVIRFSVKRATRRSTGTTLQSGYAGKVYIRQQDYAVVRYEALWTADTVYQNAVAHKYYGRKNDIANLYSSVCSDGRAAHVVTYQKGNNGRYQVATSRAQGVSVGRVLGGKPFHTQKVCEEYFTSLPAGTVPLPPNPAIEPRFAGNEMYQLQFVPYSPDFWQTYQRPTAAEAAPELRATKP</sequence>
<dbReference type="InterPro" id="IPR008969">
    <property type="entry name" value="CarboxyPept-like_regulatory"/>
</dbReference>
<dbReference type="PANTHER" id="PTHR31299">
    <property type="entry name" value="ESTERASE, PUTATIVE (AFU_ORTHOLOGUE AFUA_1G05850)-RELATED"/>
    <property type="match status" value="1"/>
</dbReference>
<reference evidence="2 3" key="1">
    <citation type="submission" date="2019-04" db="EMBL/GenBank/DDBJ databases">
        <authorList>
            <person name="Feng G."/>
            <person name="Zhang J."/>
            <person name="Zhu H."/>
        </authorList>
    </citation>
    <scope>NUCLEOTIDE SEQUENCE [LARGE SCALE GENOMIC DNA]</scope>
    <source>
        <strain evidence="2 3">JCM 17223</strain>
    </source>
</reference>
<dbReference type="Gene3D" id="3.40.1660.10">
    <property type="entry name" value="EreA-like (biosynthetic domain)"/>
    <property type="match status" value="2"/>
</dbReference>
<dbReference type="Gene3D" id="2.60.40.1120">
    <property type="entry name" value="Carboxypeptidase-like, regulatory domain"/>
    <property type="match status" value="1"/>
</dbReference>
<keyword evidence="1" id="KW-0732">Signal</keyword>
<dbReference type="InterPro" id="IPR052036">
    <property type="entry name" value="Hydrolase/PRTase-associated"/>
</dbReference>
<proteinExistence type="predicted"/>
<dbReference type="RefSeq" id="WP_135499515.1">
    <property type="nucleotide sequence ID" value="NZ_SRLD01000058.1"/>
</dbReference>
<feature type="chain" id="PRO_5021412811" description="Erythromycin esterase family protein" evidence="1">
    <location>
        <begin position="25"/>
        <end position="861"/>
    </location>
</feature>
<dbReference type="Pfam" id="PF13715">
    <property type="entry name" value="CarbopepD_reg_2"/>
    <property type="match status" value="1"/>
</dbReference>
<comment type="caution">
    <text evidence="2">The sequence shown here is derived from an EMBL/GenBank/DDBJ whole genome shotgun (WGS) entry which is preliminary data.</text>
</comment>
<feature type="signal peptide" evidence="1">
    <location>
        <begin position="1"/>
        <end position="24"/>
    </location>
</feature>